<dbReference type="InterPro" id="IPR009100">
    <property type="entry name" value="AcylCoA_DH/oxidase_NM_dom_sf"/>
</dbReference>
<comment type="cofactor">
    <cofactor evidence="1">
        <name>FAD</name>
        <dbReference type="ChEBI" id="CHEBI:57692"/>
    </cofactor>
</comment>
<feature type="domain" description="Acyl-CoA oxidase/dehydrogenase middle" evidence="7">
    <location>
        <begin position="127"/>
        <end position="219"/>
    </location>
</feature>
<dbReference type="Gene3D" id="1.10.540.10">
    <property type="entry name" value="Acyl-CoA dehydrogenase/oxidase, N-terminal domain"/>
    <property type="match status" value="1"/>
</dbReference>
<dbReference type="Pfam" id="PF00441">
    <property type="entry name" value="Acyl-CoA_dh_1"/>
    <property type="match status" value="1"/>
</dbReference>
<organism evidence="9 10">
    <name type="scientific">Delftia tsuruhatensis</name>
    <dbReference type="NCBI Taxonomy" id="180282"/>
    <lineage>
        <taxon>Bacteria</taxon>
        <taxon>Pseudomonadati</taxon>
        <taxon>Pseudomonadota</taxon>
        <taxon>Betaproteobacteria</taxon>
        <taxon>Burkholderiales</taxon>
        <taxon>Comamonadaceae</taxon>
        <taxon>Delftia</taxon>
    </lineage>
</organism>
<proteinExistence type="inferred from homology"/>
<evidence type="ECO:0000256" key="2">
    <source>
        <dbReference type="ARBA" id="ARBA00009347"/>
    </source>
</evidence>
<dbReference type="Proteomes" id="UP000095607">
    <property type="component" value="Chromosome"/>
</dbReference>
<dbReference type="InterPro" id="IPR036250">
    <property type="entry name" value="AcylCo_DH-like_C"/>
</dbReference>
<dbReference type="Pfam" id="PF02770">
    <property type="entry name" value="Acyl-CoA_dh_M"/>
    <property type="match status" value="1"/>
</dbReference>
<evidence type="ECO:0000313" key="9">
    <source>
        <dbReference type="EMBL" id="AOV05352.1"/>
    </source>
</evidence>
<dbReference type="InterPro" id="IPR013786">
    <property type="entry name" value="AcylCoA_DH/ox_N"/>
</dbReference>
<keyword evidence="10" id="KW-1185">Reference proteome</keyword>
<dbReference type="Gene3D" id="1.20.140.10">
    <property type="entry name" value="Butyryl-CoA Dehydrogenase, subunit A, domain 3"/>
    <property type="match status" value="1"/>
</dbReference>
<dbReference type="InterPro" id="IPR006091">
    <property type="entry name" value="Acyl-CoA_Oxase/DH_mid-dom"/>
</dbReference>
<feature type="domain" description="Acyl-CoA dehydrogenase/oxidase C-terminal" evidence="6">
    <location>
        <begin position="231"/>
        <end position="393"/>
    </location>
</feature>
<dbReference type="EMBL" id="CP017420">
    <property type="protein sequence ID" value="AOV05352.1"/>
    <property type="molecule type" value="Genomic_DNA"/>
</dbReference>
<dbReference type="PANTHER" id="PTHR43292">
    <property type="entry name" value="ACYL-COA DEHYDROGENASE"/>
    <property type="match status" value="1"/>
</dbReference>
<dbReference type="Gene3D" id="2.40.110.10">
    <property type="entry name" value="Butyryl-CoA Dehydrogenase, subunit A, domain 2"/>
    <property type="match status" value="1"/>
</dbReference>
<keyword evidence="3" id="KW-0285">Flavoprotein</keyword>
<dbReference type="SUPFAM" id="SSF56645">
    <property type="entry name" value="Acyl-CoA dehydrogenase NM domain-like"/>
    <property type="match status" value="1"/>
</dbReference>
<name>A0ABN4SSJ4_9BURK</name>
<dbReference type="SUPFAM" id="SSF47203">
    <property type="entry name" value="Acyl-CoA dehydrogenase C-terminal domain-like"/>
    <property type="match status" value="1"/>
</dbReference>
<feature type="domain" description="Acyl-CoA dehydrogenase/oxidase N-terminal" evidence="8">
    <location>
        <begin position="7"/>
        <end position="121"/>
    </location>
</feature>
<dbReference type="InterPro" id="IPR046373">
    <property type="entry name" value="Acyl-CoA_Oxase/DH_mid-dom_sf"/>
</dbReference>
<evidence type="ECO:0000256" key="3">
    <source>
        <dbReference type="ARBA" id="ARBA00022630"/>
    </source>
</evidence>
<reference evidence="9 10" key="1">
    <citation type="submission" date="2016-09" db="EMBL/GenBank/DDBJ databases">
        <title>Complete genome sequence of Deltia acidovorans CM13 isolated from murine proximal colonic tissue.</title>
        <authorList>
            <person name="Saffarian A."/>
        </authorList>
    </citation>
    <scope>NUCLEOTIDE SEQUENCE [LARGE SCALE GENOMIC DNA]</scope>
    <source>
        <strain evidence="9 10">CM13</strain>
    </source>
</reference>
<evidence type="ECO:0000256" key="5">
    <source>
        <dbReference type="ARBA" id="ARBA00023002"/>
    </source>
</evidence>
<dbReference type="Pfam" id="PF02771">
    <property type="entry name" value="Acyl-CoA_dh_N"/>
    <property type="match status" value="1"/>
</dbReference>
<protein>
    <submittedName>
        <fullName evidence="9">Pimeloyl-CoA dehydrogenase large subunit</fullName>
    </submittedName>
</protein>
<dbReference type="InterPro" id="IPR037069">
    <property type="entry name" value="AcylCoA_DH/ox_N_sf"/>
</dbReference>
<dbReference type="RefSeq" id="WP_046240002.1">
    <property type="nucleotide sequence ID" value="NZ_CBCSDN010000003.1"/>
</dbReference>
<keyword evidence="4" id="KW-0274">FAD</keyword>
<evidence type="ECO:0000313" key="10">
    <source>
        <dbReference type="Proteomes" id="UP000095607"/>
    </source>
</evidence>
<accession>A0ABN4SSJ4</accession>
<sequence>MEFIDSTEDSAFRAQVRGWLRANVPPELAHKVAVGEELMRDEHLRWHRLLAAQGWVAPTWPQEWGGTGWSLTQRFIFDEECYLASAPQIVAFGVLMCAQVLFKFGTEAQKQRFLPRIYRGDDFWVQGYSEPSAGSDLAGLKTTAVRQGDKYIVNGQKIWTSLAQHGDWIFCLVRTNPDAKKQEGISFLLIDLKSPGITVRPIDLMDGNADANEVFFDNVEVPAENLVHEENQGWTVAKHLLGHERMNAGRIGLSKRFLAMLKQRAAIQTDGAGRRLLDVPRFRDRMTRAEVDLMALELTARRFLNELRSGRPLGAEVSMLKLKGTDIQQQLTELLVQVYGPLAAPFRPTDADTAFEPFDLARACLVSRYNFYRAASIYAGSSEVQRNILAKATLGL</sequence>
<gene>
    <name evidence="9" type="ORF">BI380_30500</name>
</gene>
<dbReference type="InterPro" id="IPR009075">
    <property type="entry name" value="AcylCo_DH/oxidase_C"/>
</dbReference>
<evidence type="ECO:0000256" key="4">
    <source>
        <dbReference type="ARBA" id="ARBA00022827"/>
    </source>
</evidence>
<comment type="similarity">
    <text evidence="2">Belongs to the acyl-CoA dehydrogenase family.</text>
</comment>
<dbReference type="PANTHER" id="PTHR43292:SF3">
    <property type="entry name" value="ACYL-COA DEHYDROGENASE FADE29"/>
    <property type="match status" value="1"/>
</dbReference>
<evidence type="ECO:0000259" key="8">
    <source>
        <dbReference type="Pfam" id="PF02771"/>
    </source>
</evidence>
<dbReference type="InterPro" id="IPR052161">
    <property type="entry name" value="Mycobact_Acyl-CoA_DH"/>
</dbReference>
<keyword evidence="5" id="KW-0560">Oxidoreductase</keyword>
<evidence type="ECO:0000256" key="1">
    <source>
        <dbReference type="ARBA" id="ARBA00001974"/>
    </source>
</evidence>
<evidence type="ECO:0000259" key="7">
    <source>
        <dbReference type="Pfam" id="PF02770"/>
    </source>
</evidence>
<evidence type="ECO:0000259" key="6">
    <source>
        <dbReference type="Pfam" id="PF00441"/>
    </source>
</evidence>